<dbReference type="AlphaFoldDB" id="A0A6G1KRR1"/>
<accession>A0A6G1KRR1</accession>
<keyword evidence="4" id="KW-1185">Reference proteome</keyword>
<evidence type="ECO:0000256" key="1">
    <source>
        <dbReference type="ARBA" id="ARBA00008372"/>
    </source>
</evidence>
<dbReference type="InterPro" id="IPR012337">
    <property type="entry name" value="RNaseH-like_sf"/>
</dbReference>
<evidence type="ECO:0000313" key="3">
    <source>
        <dbReference type="EMBL" id="KAF2715528.1"/>
    </source>
</evidence>
<dbReference type="PANTHER" id="PTHR15092:SF22">
    <property type="entry name" value="POLY(A)-SPECIFIC RIBONUCLEASE PNLDC1"/>
    <property type="match status" value="1"/>
</dbReference>
<evidence type="ECO:0000313" key="4">
    <source>
        <dbReference type="Proteomes" id="UP000799428"/>
    </source>
</evidence>
<reference evidence="3" key="1">
    <citation type="journal article" date="2020" name="Stud. Mycol.">
        <title>101 Dothideomycetes genomes: a test case for predicting lifestyles and emergence of pathogens.</title>
        <authorList>
            <person name="Haridas S."/>
            <person name="Albert R."/>
            <person name="Binder M."/>
            <person name="Bloem J."/>
            <person name="Labutti K."/>
            <person name="Salamov A."/>
            <person name="Andreopoulos B."/>
            <person name="Baker S."/>
            <person name="Barry K."/>
            <person name="Bills G."/>
            <person name="Bluhm B."/>
            <person name="Cannon C."/>
            <person name="Castanera R."/>
            <person name="Culley D."/>
            <person name="Daum C."/>
            <person name="Ezra D."/>
            <person name="Gonzalez J."/>
            <person name="Henrissat B."/>
            <person name="Kuo A."/>
            <person name="Liang C."/>
            <person name="Lipzen A."/>
            <person name="Lutzoni F."/>
            <person name="Magnuson J."/>
            <person name="Mondo S."/>
            <person name="Nolan M."/>
            <person name="Ohm R."/>
            <person name="Pangilinan J."/>
            <person name="Park H.-J."/>
            <person name="Ramirez L."/>
            <person name="Alfaro M."/>
            <person name="Sun H."/>
            <person name="Tritt A."/>
            <person name="Yoshinaga Y."/>
            <person name="Zwiers L.-H."/>
            <person name="Turgeon B."/>
            <person name="Goodwin S."/>
            <person name="Spatafora J."/>
            <person name="Crous P."/>
            <person name="Grigoriev I."/>
        </authorList>
    </citation>
    <scope>NUCLEOTIDE SEQUENCE</scope>
    <source>
        <strain evidence="3">CBS 279.74</strain>
    </source>
</reference>
<sequence length="644" mass="72686">MEVDAVSFPHHLLGMLIAISEADFVSFDLEYSGIPSRMPGRPSPQGGGGRQTLEDRYAETKAGAEKYAILQVGLTCARFDYIANKYILRPYNVNLTPLLEDRLDIERDVTFQTGAVAFLMNNGFQMELPWVKGVPYLSREEAARAKQQAYDRADKKNVVADLQLKDEDIDSLDFVRRVREALEKFKTGGARFLEITTHTGLKEQPPLPVITRFEKRLVHQLVRAEFPDLVSIPKLDCILIKDFDPIREADNTAKQKRWARERITKGTGFRWVFEALAQGQVDPIDPFYFARNANGNEIAADIGNIKDRFDRAAQRLKDQQPVIVGHNMFTDLVYLYQCFVGTLPDTLSGFCEAIHELFPRIVDTKYLATYAGGDLNASPTLQEIAEGIQMQKLPEIVTHPDHNKYHNTKSFHEAGYDSLLTATIMLRLSSKIDVELQEKAAANADTETTASYKTAIEDQDGDIALTEYQDKITDPVPLPPVEDLSLHNSIEDPETPGNPDSVQEATPKKKRNHKKKSKAKRKKASNDKRTTDRKFSSKNIFENLLIGSDAEAEDSIYSPMTVEDSWNAGAATPPDDQASWKDDPYVQDKSGWVPIEVMERPPMEIMPAFDSEFWQKFGNTLRIFGTQELVLKIADWPQKVRHAG</sequence>
<protein>
    <submittedName>
        <fullName evidence="3">CAF1-domain-containing protein</fullName>
    </submittedName>
</protein>
<dbReference type="Gene3D" id="3.30.420.10">
    <property type="entry name" value="Ribonuclease H-like superfamily/Ribonuclease H"/>
    <property type="match status" value="2"/>
</dbReference>
<gene>
    <name evidence="3" type="ORF">K504DRAFT_457681</name>
</gene>
<dbReference type="InterPro" id="IPR006941">
    <property type="entry name" value="RNase_CAF1"/>
</dbReference>
<feature type="compositionally biased region" description="Basic and acidic residues" evidence="2">
    <location>
        <begin position="524"/>
        <end position="533"/>
    </location>
</feature>
<dbReference type="GO" id="GO:0000289">
    <property type="term" value="P:nuclear-transcribed mRNA poly(A) tail shortening"/>
    <property type="evidence" value="ECO:0007669"/>
    <property type="project" value="TreeGrafter"/>
</dbReference>
<dbReference type="GO" id="GO:0000175">
    <property type="term" value="F:3'-5'-RNA exonuclease activity"/>
    <property type="evidence" value="ECO:0007669"/>
    <property type="project" value="TreeGrafter"/>
</dbReference>
<dbReference type="EMBL" id="MU005764">
    <property type="protein sequence ID" value="KAF2715528.1"/>
    <property type="molecule type" value="Genomic_DNA"/>
</dbReference>
<comment type="similarity">
    <text evidence="1">Belongs to the CAF1 family.</text>
</comment>
<evidence type="ECO:0000256" key="2">
    <source>
        <dbReference type="SAM" id="MobiDB-lite"/>
    </source>
</evidence>
<dbReference type="GO" id="GO:0005634">
    <property type="term" value="C:nucleus"/>
    <property type="evidence" value="ECO:0007669"/>
    <property type="project" value="TreeGrafter"/>
</dbReference>
<dbReference type="SUPFAM" id="SSF53098">
    <property type="entry name" value="Ribonuclease H-like"/>
    <property type="match status" value="1"/>
</dbReference>
<dbReference type="InterPro" id="IPR051181">
    <property type="entry name" value="CAF1_poly(A)_ribonucleases"/>
</dbReference>
<name>A0A6G1KRR1_9PLEO</name>
<proteinExistence type="inferred from homology"/>
<dbReference type="GO" id="GO:1990432">
    <property type="term" value="P:siRNA 3'-end processing"/>
    <property type="evidence" value="ECO:0007669"/>
    <property type="project" value="TreeGrafter"/>
</dbReference>
<feature type="compositionally biased region" description="Basic residues" evidence="2">
    <location>
        <begin position="508"/>
        <end position="523"/>
    </location>
</feature>
<dbReference type="OrthoDB" id="1432093at2759"/>
<feature type="region of interest" description="Disordered" evidence="2">
    <location>
        <begin position="473"/>
        <end position="533"/>
    </location>
</feature>
<dbReference type="Pfam" id="PF04857">
    <property type="entry name" value="CAF1"/>
    <property type="match status" value="1"/>
</dbReference>
<organism evidence="3 4">
    <name type="scientific">Pleomassaria siparia CBS 279.74</name>
    <dbReference type="NCBI Taxonomy" id="1314801"/>
    <lineage>
        <taxon>Eukaryota</taxon>
        <taxon>Fungi</taxon>
        <taxon>Dikarya</taxon>
        <taxon>Ascomycota</taxon>
        <taxon>Pezizomycotina</taxon>
        <taxon>Dothideomycetes</taxon>
        <taxon>Pleosporomycetidae</taxon>
        <taxon>Pleosporales</taxon>
        <taxon>Pleomassariaceae</taxon>
        <taxon>Pleomassaria</taxon>
    </lineage>
</organism>
<dbReference type="GO" id="GO:1990431">
    <property type="term" value="P:priRNA 3'-end processing"/>
    <property type="evidence" value="ECO:0007669"/>
    <property type="project" value="TreeGrafter"/>
</dbReference>
<dbReference type="Proteomes" id="UP000799428">
    <property type="component" value="Unassembled WGS sequence"/>
</dbReference>
<dbReference type="PANTHER" id="PTHR15092">
    <property type="entry name" value="POLY A -SPECIFIC RIBONUCLEASE/TARGET OF EGR1, MEMBER 1"/>
    <property type="match status" value="1"/>
</dbReference>
<dbReference type="InterPro" id="IPR036397">
    <property type="entry name" value="RNaseH_sf"/>
</dbReference>
<dbReference type="GO" id="GO:0003723">
    <property type="term" value="F:RNA binding"/>
    <property type="evidence" value="ECO:0007669"/>
    <property type="project" value="TreeGrafter"/>
</dbReference>